<gene>
    <name evidence="6" type="ORF">FN960_10385</name>
</gene>
<dbReference type="InterPro" id="IPR015867">
    <property type="entry name" value="N-reg_PII/ATP_PRibTrfase_C"/>
</dbReference>
<dbReference type="InterPro" id="IPR002678">
    <property type="entry name" value="DUF34/NIF3"/>
</dbReference>
<dbReference type="InterPro" id="IPR017221">
    <property type="entry name" value="DUF34/NIF3_bac"/>
</dbReference>
<evidence type="ECO:0000256" key="1">
    <source>
        <dbReference type="ARBA" id="ARBA00006964"/>
    </source>
</evidence>
<name>A0A553ZZ83_9BACI</name>
<feature type="binding site" evidence="5">
    <location>
        <position position="67"/>
    </location>
    <ligand>
        <name>a divalent metal cation</name>
        <dbReference type="ChEBI" id="CHEBI:60240"/>
        <label>1</label>
    </ligand>
</feature>
<dbReference type="PANTHER" id="PTHR13799">
    <property type="entry name" value="NGG1 INTERACTING FACTOR 3"/>
    <property type="match status" value="1"/>
</dbReference>
<dbReference type="PIRSF" id="PIRSF037489">
    <property type="entry name" value="UCP037489_NIF3_YqfO"/>
    <property type="match status" value="1"/>
</dbReference>
<keyword evidence="3 4" id="KW-0479">Metal-binding</keyword>
<dbReference type="Gene3D" id="3.30.70.120">
    <property type="match status" value="1"/>
</dbReference>
<accession>A0A553ZZ83</accession>
<feature type="binding site" evidence="5">
    <location>
        <position position="106"/>
    </location>
    <ligand>
        <name>a divalent metal cation</name>
        <dbReference type="ChEBI" id="CHEBI:60240"/>
        <label>1</label>
    </ligand>
</feature>
<dbReference type="FunFam" id="3.40.1390.30:FF:000001">
    <property type="entry name" value="GTP cyclohydrolase 1 type 2"/>
    <property type="match status" value="1"/>
</dbReference>
<dbReference type="PANTHER" id="PTHR13799:SF14">
    <property type="entry name" value="GTP CYCLOHYDROLASE 1 TYPE 2 HOMOLOG"/>
    <property type="match status" value="1"/>
</dbReference>
<protein>
    <recommendedName>
        <fullName evidence="2 4">GTP cyclohydrolase 1 type 2 homolog</fullName>
    </recommendedName>
</protein>
<feature type="binding site" evidence="5">
    <location>
        <position position="332"/>
    </location>
    <ligand>
        <name>a divalent metal cation</name>
        <dbReference type="ChEBI" id="CHEBI:60240"/>
        <label>1</label>
    </ligand>
</feature>
<keyword evidence="7" id="KW-1185">Reference proteome</keyword>
<evidence type="ECO:0000313" key="6">
    <source>
        <dbReference type="EMBL" id="TSB46743.1"/>
    </source>
</evidence>
<dbReference type="Pfam" id="PF01784">
    <property type="entry name" value="DUF34_NIF3"/>
    <property type="match status" value="1"/>
</dbReference>
<evidence type="ECO:0000256" key="5">
    <source>
        <dbReference type="PIRSR" id="PIRSR602678-1"/>
    </source>
</evidence>
<dbReference type="NCBIfam" id="TIGR00486">
    <property type="entry name" value="YbgI_SA1388"/>
    <property type="match status" value="1"/>
</dbReference>
<dbReference type="GO" id="GO:0046872">
    <property type="term" value="F:metal ion binding"/>
    <property type="evidence" value="ECO:0007669"/>
    <property type="project" value="UniProtKB-UniRule"/>
</dbReference>
<dbReference type="AlphaFoldDB" id="A0A553ZZ83"/>
<dbReference type="InterPro" id="IPR036069">
    <property type="entry name" value="DUF34/NIF3_sf"/>
</dbReference>
<proteinExistence type="inferred from homology"/>
<dbReference type="Gene3D" id="3.40.1390.30">
    <property type="entry name" value="NIF3 (NGG1p interacting factor 3)-like"/>
    <property type="match status" value="1"/>
</dbReference>
<dbReference type="SUPFAM" id="SSF102705">
    <property type="entry name" value="NIF3 (NGG1p interacting factor 3)-like"/>
    <property type="match status" value="1"/>
</dbReference>
<dbReference type="RefSeq" id="WP_143848637.1">
    <property type="nucleotide sequence ID" value="NZ_VLXZ01000005.1"/>
</dbReference>
<dbReference type="GO" id="GO:0005737">
    <property type="term" value="C:cytoplasm"/>
    <property type="evidence" value="ECO:0007669"/>
    <property type="project" value="TreeGrafter"/>
</dbReference>
<dbReference type="EMBL" id="VLXZ01000005">
    <property type="protein sequence ID" value="TSB46743.1"/>
    <property type="molecule type" value="Genomic_DNA"/>
</dbReference>
<dbReference type="Proteomes" id="UP000318521">
    <property type="component" value="Unassembled WGS sequence"/>
</dbReference>
<feature type="binding site" evidence="5">
    <location>
        <position position="335"/>
    </location>
    <ligand>
        <name>a divalent metal cation</name>
        <dbReference type="ChEBI" id="CHEBI:60240"/>
        <label>1</label>
    </ligand>
</feature>
<sequence>MTQTTGQDVIRLFEEWAPQTLAVEGDRVGLMVGTLEQPVKRIMTALDVTEEVIDEAINEEVDLILAHHPLLFRPLKVIDTHTTQGRIIQKALFHNITIYAAHTNLDIAEGGVNDMLADALSLQHTRVLAPTVETPLVKLVVFVPTTHAEAVRKAIGDAGAGHIGEYSHCSYSLEGTGTFKPSEASNPFIGTVGEQEYVEEQRIETIVTESRISAVIKAMLDAHPYEEAAYDLYPLKQQGKSYGLGRIGELQETITLDALAEKVKQAFEVSTLRMIGDRNKRIKTVAVLGGDGNKYVQKAMHAGADVLITGDIYYHTAIDAIEDGFVLLDPGHNIEKIMKMGTVQHMRERIAKAGYDEVTIFESNVNTDPYQYK</sequence>
<evidence type="ECO:0000313" key="7">
    <source>
        <dbReference type="Proteomes" id="UP000318521"/>
    </source>
</evidence>
<evidence type="ECO:0000256" key="2">
    <source>
        <dbReference type="ARBA" id="ARBA00022112"/>
    </source>
</evidence>
<dbReference type="OrthoDB" id="9792792at2"/>
<comment type="caution">
    <text evidence="6">The sequence shown here is derived from an EMBL/GenBank/DDBJ whole genome shotgun (WGS) entry which is preliminary data.</text>
</comment>
<feature type="binding site" evidence="5">
    <location>
        <position position="68"/>
    </location>
    <ligand>
        <name>a divalent metal cation</name>
        <dbReference type="ChEBI" id="CHEBI:60240"/>
        <label>1</label>
    </ligand>
</feature>
<dbReference type="FunFam" id="3.30.70.120:FF:000006">
    <property type="entry name" value="GTP cyclohydrolase 1 type 2 homolog"/>
    <property type="match status" value="1"/>
</dbReference>
<evidence type="ECO:0000256" key="3">
    <source>
        <dbReference type="ARBA" id="ARBA00022723"/>
    </source>
</evidence>
<evidence type="ECO:0000256" key="4">
    <source>
        <dbReference type="PIRNR" id="PIRNR037489"/>
    </source>
</evidence>
<comment type="similarity">
    <text evidence="1 4">Belongs to the GTP cyclohydrolase I type 2/NIF3 family.</text>
</comment>
<organism evidence="6 7">
    <name type="scientific">Alkalicoccobacillus porphyridii</name>
    <dbReference type="NCBI Taxonomy" id="2597270"/>
    <lineage>
        <taxon>Bacteria</taxon>
        <taxon>Bacillati</taxon>
        <taxon>Bacillota</taxon>
        <taxon>Bacilli</taxon>
        <taxon>Bacillales</taxon>
        <taxon>Bacillaceae</taxon>
        <taxon>Alkalicoccobacillus</taxon>
    </lineage>
</organism>
<reference evidence="6 7" key="1">
    <citation type="submission" date="2019-07" db="EMBL/GenBank/DDBJ databases">
        <authorList>
            <person name="Park Y.J."/>
            <person name="Jeong S.E."/>
            <person name="Jung H.S."/>
        </authorList>
    </citation>
    <scope>NUCLEOTIDE SEQUENCE [LARGE SCALE GENOMIC DNA]</scope>
    <source>
        <strain evidence="7">P16(2019)</strain>
    </source>
</reference>